<organism evidence="1 2">
    <name type="scientific">Daphnia magna</name>
    <dbReference type="NCBI Taxonomy" id="35525"/>
    <lineage>
        <taxon>Eukaryota</taxon>
        <taxon>Metazoa</taxon>
        <taxon>Ecdysozoa</taxon>
        <taxon>Arthropoda</taxon>
        <taxon>Crustacea</taxon>
        <taxon>Branchiopoda</taxon>
        <taxon>Diplostraca</taxon>
        <taxon>Cladocera</taxon>
        <taxon>Anomopoda</taxon>
        <taxon>Daphniidae</taxon>
        <taxon>Daphnia</taxon>
    </lineage>
</organism>
<name>A0ABR0AAI4_9CRUS</name>
<accession>A0ABR0AAI4</accession>
<keyword evidence="2" id="KW-1185">Reference proteome</keyword>
<dbReference type="Proteomes" id="UP001234178">
    <property type="component" value="Unassembled WGS sequence"/>
</dbReference>
<proteinExistence type="predicted"/>
<sequence length="69" mass="7879">MSKFTCINIQGDGCFLFFFPSCVPTVGANAPVPAVELEHLLHTHALKNRDYHLRQRENPNFQSRENSSF</sequence>
<evidence type="ECO:0000313" key="1">
    <source>
        <dbReference type="EMBL" id="KAK4022127.1"/>
    </source>
</evidence>
<dbReference type="EMBL" id="JAOYFB010000037">
    <property type="protein sequence ID" value="KAK4022127.1"/>
    <property type="molecule type" value="Genomic_DNA"/>
</dbReference>
<protein>
    <submittedName>
        <fullName evidence="1">Uncharacterized protein</fullName>
    </submittedName>
</protein>
<comment type="caution">
    <text evidence="1">The sequence shown here is derived from an EMBL/GenBank/DDBJ whole genome shotgun (WGS) entry which is preliminary data.</text>
</comment>
<gene>
    <name evidence="1" type="ORF">OUZ56_007612</name>
</gene>
<evidence type="ECO:0000313" key="2">
    <source>
        <dbReference type="Proteomes" id="UP001234178"/>
    </source>
</evidence>
<reference evidence="1 2" key="1">
    <citation type="journal article" date="2023" name="Nucleic Acids Res.">
        <title>The hologenome of Daphnia magna reveals possible DNA methylation and microbiome-mediated evolution of the host genome.</title>
        <authorList>
            <person name="Chaturvedi A."/>
            <person name="Li X."/>
            <person name="Dhandapani V."/>
            <person name="Marshall H."/>
            <person name="Kissane S."/>
            <person name="Cuenca-Cambronero M."/>
            <person name="Asole G."/>
            <person name="Calvet F."/>
            <person name="Ruiz-Romero M."/>
            <person name="Marangio P."/>
            <person name="Guigo R."/>
            <person name="Rago D."/>
            <person name="Mirbahai L."/>
            <person name="Eastwood N."/>
            <person name="Colbourne J.K."/>
            <person name="Zhou J."/>
            <person name="Mallon E."/>
            <person name="Orsini L."/>
        </authorList>
    </citation>
    <scope>NUCLEOTIDE SEQUENCE [LARGE SCALE GENOMIC DNA]</scope>
    <source>
        <strain evidence="1">LRV0_1</strain>
    </source>
</reference>